<protein>
    <submittedName>
        <fullName evidence="2">Macrolide 2'-phosphotransferase</fullName>
    </submittedName>
</protein>
<dbReference type="PANTHER" id="PTHR21310">
    <property type="entry name" value="AMINOGLYCOSIDE PHOSPHOTRANSFERASE-RELATED-RELATED"/>
    <property type="match status" value="1"/>
</dbReference>
<dbReference type="InterPro" id="IPR002575">
    <property type="entry name" value="Aminoglycoside_PTrfase"/>
</dbReference>
<dbReference type="InterPro" id="IPR051678">
    <property type="entry name" value="AGP_Transferase"/>
</dbReference>
<dbReference type="EMBL" id="JAGSOT010000028">
    <property type="protein sequence ID" value="MBR7796509.1"/>
    <property type="molecule type" value="Genomic_DNA"/>
</dbReference>
<dbReference type="Pfam" id="PF01636">
    <property type="entry name" value="APH"/>
    <property type="match status" value="1"/>
</dbReference>
<evidence type="ECO:0000313" key="2">
    <source>
        <dbReference type="EMBL" id="MBR7796509.1"/>
    </source>
</evidence>
<dbReference type="SUPFAM" id="SSF56112">
    <property type="entry name" value="Protein kinase-like (PK-like)"/>
    <property type="match status" value="1"/>
</dbReference>
<evidence type="ECO:0000259" key="1">
    <source>
        <dbReference type="Pfam" id="PF01636"/>
    </source>
</evidence>
<feature type="domain" description="Aminoglycoside phosphotransferase" evidence="1">
    <location>
        <begin position="24"/>
        <end position="261"/>
    </location>
</feature>
<sequence length="300" mass="34178">MTLSKKQVMELAEKHNMNLVEQSLKENQSGLDFHVFFAEDQLGDQWVLRMPRRKDVIPRARQEKRILDIAERNLTVQIPNWSIFTDDLIAYKLLTGIPAGTIDPEAKSYVWEIDDKNVPVEFHITLGKVIKELHESNHQSAKEAGVTVYTPTESRASMKSRMDKVQAEFTISDSLWERWQSWLETDAMWPEQTAMIHGDLHAGHILINKHAEVTGIIDWTEARVDDPANDFVAHLASFGEDAVKKLIAAYQEAGGYVWPTMFEHIVELTAAYPVSIAEFALISGIDEYKNMAQEALMLNN</sequence>
<comment type="caution">
    <text evidence="2">The sequence shown here is derived from an EMBL/GenBank/DDBJ whole genome shotgun (WGS) entry which is preliminary data.</text>
</comment>
<keyword evidence="3" id="KW-1185">Reference proteome</keyword>
<proteinExistence type="predicted"/>
<dbReference type="PANTHER" id="PTHR21310:SF15">
    <property type="entry name" value="AMINOGLYCOSIDE PHOSPHOTRANSFERASE DOMAIN-CONTAINING PROTEIN"/>
    <property type="match status" value="1"/>
</dbReference>
<reference evidence="2" key="1">
    <citation type="submission" date="2021-04" db="EMBL/GenBank/DDBJ databases">
        <title>Isolation and polyphasic classification of algal microorganism.</title>
        <authorList>
            <person name="Wang S."/>
        </authorList>
    </citation>
    <scope>NUCLEOTIDE SEQUENCE</scope>
    <source>
        <strain evidence="2">720a</strain>
    </source>
</reference>
<dbReference type="RefSeq" id="WP_121604401.1">
    <property type="nucleotide sequence ID" value="NZ_JAGSOT010000028.1"/>
</dbReference>
<accession>A0A941DST2</accession>
<dbReference type="Gene3D" id="3.30.200.20">
    <property type="entry name" value="Phosphorylase Kinase, domain 1"/>
    <property type="match status" value="1"/>
</dbReference>
<organism evidence="2 3">
    <name type="scientific">Virgibacillus salarius</name>
    <dbReference type="NCBI Taxonomy" id="447199"/>
    <lineage>
        <taxon>Bacteria</taxon>
        <taxon>Bacillati</taxon>
        <taxon>Bacillota</taxon>
        <taxon>Bacilli</taxon>
        <taxon>Bacillales</taxon>
        <taxon>Bacillaceae</taxon>
        <taxon>Virgibacillus</taxon>
    </lineage>
</organism>
<evidence type="ECO:0000313" key="3">
    <source>
        <dbReference type="Proteomes" id="UP000675284"/>
    </source>
</evidence>
<dbReference type="AlphaFoldDB" id="A0A941DST2"/>
<name>A0A941DST2_9BACI</name>
<dbReference type="InterPro" id="IPR011009">
    <property type="entry name" value="Kinase-like_dom_sf"/>
</dbReference>
<dbReference type="Gene3D" id="3.90.1200.10">
    <property type="match status" value="1"/>
</dbReference>
<dbReference type="CDD" id="cd05152">
    <property type="entry name" value="MPH2"/>
    <property type="match status" value="1"/>
</dbReference>
<dbReference type="Proteomes" id="UP000675284">
    <property type="component" value="Unassembled WGS sequence"/>
</dbReference>
<gene>
    <name evidence="2" type="ORF">KCX74_10715</name>
</gene>